<name>A0A1J5R6F4_9ZZZZ</name>
<gene>
    <name evidence="2" type="ORF">GALL_305180</name>
</gene>
<evidence type="ECO:0000313" key="2">
    <source>
        <dbReference type="EMBL" id="OIQ87631.1"/>
    </source>
</evidence>
<dbReference type="EMBL" id="MLJW01000413">
    <property type="protein sequence ID" value="OIQ87631.1"/>
    <property type="molecule type" value="Genomic_DNA"/>
</dbReference>
<reference evidence="2" key="1">
    <citation type="submission" date="2016-10" db="EMBL/GenBank/DDBJ databases">
        <title>Sequence of Gallionella enrichment culture.</title>
        <authorList>
            <person name="Poehlein A."/>
            <person name="Muehling M."/>
            <person name="Daniel R."/>
        </authorList>
    </citation>
    <scope>NUCLEOTIDE SEQUENCE</scope>
</reference>
<dbReference type="AlphaFoldDB" id="A0A1J5R6F4"/>
<comment type="caution">
    <text evidence="2">The sequence shown here is derived from an EMBL/GenBank/DDBJ whole genome shotgun (WGS) entry which is preliminary data.</text>
</comment>
<sequence>MCRSSNAASRCAALLMAGAALACPVAQAGMVVLENQLPVAASCVVETRFGVDFDAEGLGVLQHAQLLDTQLVPSSTHVVPVATGLWPVQLRFDRFGTPYTVSPSFIDLELRCRVGQHHHAAVFANPDFWEGAGAVHSDDSTSSLGRERYTDTHALPNYTPTDRTGFVTRLVAENEQATAAQLLEGAPVAVELSAMPLLANGAPLHDAPRWIGRFKMVTSPLADDVTPSGSARSDLASNEDPSERS</sequence>
<evidence type="ECO:0000256" key="1">
    <source>
        <dbReference type="SAM" id="MobiDB-lite"/>
    </source>
</evidence>
<organism evidence="2">
    <name type="scientific">mine drainage metagenome</name>
    <dbReference type="NCBI Taxonomy" id="410659"/>
    <lineage>
        <taxon>unclassified sequences</taxon>
        <taxon>metagenomes</taxon>
        <taxon>ecological metagenomes</taxon>
    </lineage>
</organism>
<proteinExistence type="predicted"/>
<feature type="region of interest" description="Disordered" evidence="1">
    <location>
        <begin position="221"/>
        <end position="245"/>
    </location>
</feature>
<dbReference type="PROSITE" id="PS51257">
    <property type="entry name" value="PROKAR_LIPOPROTEIN"/>
    <property type="match status" value="1"/>
</dbReference>
<accession>A0A1J5R6F4</accession>
<protein>
    <submittedName>
        <fullName evidence="2">Uncharacterized protein</fullName>
    </submittedName>
</protein>